<name>A0A1H6FYI9_THEAL</name>
<evidence type="ECO:0000313" key="5">
    <source>
        <dbReference type="EMBL" id="SEH14785.1"/>
    </source>
</evidence>
<gene>
    <name evidence="5" type="ORF">SAMN02745716_1736</name>
</gene>
<dbReference type="Proteomes" id="UP000222056">
    <property type="component" value="Unassembled WGS sequence"/>
</dbReference>
<comment type="similarity">
    <text evidence="3">Belongs to the pyridoxal phosphate-binding protein YggS/PROSC family.</text>
</comment>
<dbReference type="AlphaFoldDB" id="A0A1H6FYI9"/>
<dbReference type="Gene3D" id="3.20.20.10">
    <property type="entry name" value="Alanine racemase"/>
    <property type="match status" value="1"/>
</dbReference>
<dbReference type="PANTHER" id="PTHR10146">
    <property type="entry name" value="PROLINE SYNTHETASE CO-TRANSCRIBED BACTERIAL HOMOLOG PROTEIN"/>
    <property type="match status" value="1"/>
</dbReference>
<dbReference type="Pfam" id="PF01168">
    <property type="entry name" value="Ala_racemase_N"/>
    <property type="match status" value="1"/>
</dbReference>
<evidence type="ECO:0000259" key="4">
    <source>
        <dbReference type="Pfam" id="PF01168"/>
    </source>
</evidence>
<keyword evidence="1 2" id="KW-0663">Pyridoxal phosphate</keyword>
<dbReference type="InterPro" id="IPR029066">
    <property type="entry name" value="PLP-binding_barrel"/>
</dbReference>
<dbReference type="InterPro" id="IPR011078">
    <property type="entry name" value="PyrdxlP_homeostasis"/>
</dbReference>
<accession>A0A1H6FYI9</accession>
<dbReference type="STRING" id="29539.SAMN02745716_1736"/>
<dbReference type="CDD" id="cd00635">
    <property type="entry name" value="PLPDE_III_YBL036c_like"/>
    <property type="match status" value="1"/>
</dbReference>
<protein>
    <recommendedName>
        <fullName evidence="4">Alanine racemase N-terminal domain-containing protein</fullName>
    </recommendedName>
</protein>
<feature type="domain" description="Alanine racemase N-terminal" evidence="4">
    <location>
        <begin position="9"/>
        <end position="212"/>
    </location>
</feature>
<dbReference type="PANTHER" id="PTHR10146:SF14">
    <property type="entry name" value="PYRIDOXAL PHOSPHATE HOMEOSTASIS PROTEIN"/>
    <property type="match status" value="1"/>
</dbReference>
<comment type="cofactor">
    <cofactor evidence="2">
        <name>pyridoxal 5'-phosphate</name>
        <dbReference type="ChEBI" id="CHEBI:597326"/>
    </cofactor>
</comment>
<evidence type="ECO:0000256" key="2">
    <source>
        <dbReference type="PIRSR" id="PIRSR004848-1"/>
    </source>
</evidence>
<keyword evidence="6" id="KW-1185">Reference proteome</keyword>
<proteinExistence type="inferred from homology"/>
<dbReference type="SUPFAM" id="SSF51419">
    <property type="entry name" value="PLP-binding barrel"/>
    <property type="match status" value="1"/>
</dbReference>
<feature type="modified residue" description="N6-(pyridoxal phosphate)lysine" evidence="2">
    <location>
        <position position="41"/>
    </location>
</feature>
<dbReference type="RefSeq" id="WP_093118194.1">
    <property type="nucleotide sequence ID" value="NZ_FNWJ01000002.1"/>
</dbReference>
<dbReference type="OrthoDB" id="9804072at2"/>
<dbReference type="InterPro" id="IPR001608">
    <property type="entry name" value="Ala_racemase_N"/>
</dbReference>
<evidence type="ECO:0000256" key="1">
    <source>
        <dbReference type="ARBA" id="ARBA00022898"/>
    </source>
</evidence>
<evidence type="ECO:0000313" key="6">
    <source>
        <dbReference type="Proteomes" id="UP000222056"/>
    </source>
</evidence>
<dbReference type="EMBL" id="FNWJ01000002">
    <property type="protein sequence ID" value="SEH14785.1"/>
    <property type="molecule type" value="Genomic_DNA"/>
</dbReference>
<dbReference type="GO" id="GO:0030170">
    <property type="term" value="F:pyridoxal phosphate binding"/>
    <property type="evidence" value="ECO:0007669"/>
    <property type="project" value="InterPro"/>
</dbReference>
<organism evidence="5 6">
    <name type="scientific">Thermoleophilum album</name>
    <dbReference type="NCBI Taxonomy" id="29539"/>
    <lineage>
        <taxon>Bacteria</taxon>
        <taxon>Bacillati</taxon>
        <taxon>Actinomycetota</taxon>
        <taxon>Thermoleophilia</taxon>
        <taxon>Thermoleophilales</taxon>
        <taxon>Thermoleophilaceae</taxon>
        <taxon>Thermoleophilum</taxon>
    </lineage>
</organism>
<reference evidence="6" key="1">
    <citation type="submission" date="2016-10" db="EMBL/GenBank/DDBJ databases">
        <authorList>
            <person name="Varghese N."/>
            <person name="Submissions S."/>
        </authorList>
    </citation>
    <scope>NUCLEOTIDE SEQUENCE [LARGE SCALE GENOMIC DNA]</scope>
    <source>
        <strain evidence="6">ATCC 35263</strain>
    </source>
</reference>
<evidence type="ECO:0000256" key="3">
    <source>
        <dbReference type="RuleBase" id="RU004514"/>
    </source>
</evidence>
<sequence length="214" mass="23590">MPATRYAIDPARVAERLAWVRERIAELGRDPRDVQVLAATKYVAAADMPLLAKAGVRLVGENRAQDLVAKQEVCGELFEWDFIGVLQSRKVRIVAPRVRLIHSVASESALAELAKHPAREVLLQVNVAREPGKAGIDPDALADFIARCPVPVGGLMTMPPLADDPEASRRWFRALRELAERHRLRHLSMGTSQDWEVAVQEGATIIRLGSTLLA</sequence>
<dbReference type="PIRSF" id="PIRSF004848">
    <property type="entry name" value="YBL036c_PLPDEIII"/>
    <property type="match status" value="1"/>
</dbReference>